<comment type="caution">
    <text evidence="1">The sequence shown here is derived from an EMBL/GenBank/DDBJ whole genome shotgun (WGS) entry which is preliminary data.</text>
</comment>
<evidence type="ECO:0000313" key="2">
    <source>
        <dbReference type="Proteomes" id="UP000521017"/>
    </source>
</evidence>
<dbReference type="PROSITE" id="PS51257">
    <property type="entry name" value="PROKAR_LIPOPROTEIN"/>
    <property type="match status" value="1"/>
</dbReference>
<dbReference type="EMBL" id="JACHCC010000002">
    <property type="protein sequence ID" value="MBB6498779.1"/>
    <property type="molecule type" value="Genomic_DNA"/>
</dbReference>
<proteinExistence type="predicted"/>
<name>A0A7X0J0F0_9SPHI</name>
<sequence>MKIFALFAGLVLLYSCSKDPLDVNDKTVYKWQRSMYRQALPAPTSSNFSSTQLNNYTILLKTDYVFLTSLQAKAQKDSIKNASGSLFTYTYQKQ</sequence>
<reference evidence="1 2" key="1">
    <citation type="submission" date="2020-08" db="EMBL/GenBank/DDBJ databases">
        <title>Genomic Encyclopedia of Type Strains, Phase IV (KMG-V): Genome sequencing to study the core and pangenomes of soil and plant-associated prokaryotes.</title>
        <authorList>
            <person name="Whitman W."/>
        </authorList>
    </citation>
    <scope>NUCLEOTIDE SEQUENCE [LARGE SCALE GENOMIC DNA]</scope>
    <source>
        <strain evidence="1 2">M2T3</strain>
    </source>
</reference>
<accession>A0A7X0J0F0</accession>
<dbReference type="Proteomes" id="UP000521017">
    <property type="component" value="Unassembled WGS sequence"/>
</dbReference>
<organism evidence="1 2">
    <name type="scientific">Pedobacter cryoconitis</name>
    <dbReference type="NCBI Taxonomy" id="188932"/>
    <lineage>
        <taxon>Bacteria</taxon>
        <taxon>Pseudomonadati</taxon>
        <taxon>Bacteroidota</taxon>
        <taxon>Sphingobacteriia</taxon>
        <taxon>Sphingobacteriales</taxon>
        <taxon>Sphingobacteriaceae</taxon>
        <taxon>Pedobacter</taxon>
    </lineage>
</organism>
<gene>
    <name evidence="1" type="ORF">HDF25_000916</name>
</gene>
<dbReference type="AlphaFoldDB" id="A0A7X0J0F0"/>
<evidence type="ECO:0000313" key="1">
    <source>
        <dbReference type="EMBL" id="MBB6498779.1"/>
    </source>
</evidence>
<dbReference type="RefSeq" id="WP_184623204.1">
    <property type="nucleotide sequence ID" value="NZ_JACHCC010000002.1"/>
</dbReference>
<protein>
    <submittedName>
        <fullName evidence="1">Uncharacterized protein</fullName>
    </submittedName>
</protein>